<dbReference type="Proteomes" id="UP000011668">
    <property type="component" value="Unassembled WGS sequence"/>
</dbReference>
<keyword evidence="2" id="KW-1185">Reference proteome</keyword>
<evidence type="ECO:0000313" key="2">
    <source>
        <dbReference type="Proteomes" id="UP000011668"/>
    </source>
</evidence>
<comment type="caution">
    <text evidence="1">The sequence shown here is derived from an EMBL/GenBank/DDBJ whole genome shotgun (WGS) entry which is preliminary data.</text>
</comment>
<reference evidence="1 2" key="1">
    <citation type="journal article" date="2013" name="Nat. Commun.">
        <title>The evolution and pathogenic mechanisms of the rice sheath blight pathogen.</title>
        <authorList>
            <person name="Zheng A."/>
            <person name="Lin R."/>
            <person name="Xu L."/>
            <person name="Qin P."/>
            <person name="Tang C."/>
            <person name="Ai P."/>
            <person name="Zhang D."/>
            <person name="Liu Y."/>
            <person name="Sun Z."/>
            <person name="Feng H."/>
            <person name="Wang Y."/>
            <person name="Chen Y."/>
            <person name="Liang X."/>
            <person name="Fu R."/>
            <person name="Li Q."/>
            <person name="Zhang J."/>
            <person name="Yu X."/>
            <person name="Xie Z."/>
            <person name="Ding L."/>
            <person name="Guan P."/>
            <person name="Tang J."/>
            <person name="Liang Y."/>
            <person name="Wang S."/>
            <person name="Deng Q."/>
            <person name="Li S."/>
            <person name="Zhu J."/>
            <person name="Wang L."/>
            <person name="Liu H."/>
            <person name="Li P."/>
        </authorList>
    </citation>
    <scope>NUCLEOTIDE SEQUENCE [LARGE SCALE GENOMIC DNA]</scope>
    <source>
        <strain evidence="2">AG-1 IA</strain>
    </source>
</reference>
<sequence length="77" mass="8995">MMEGRHDLTPLYHQTVLLSRRSFRPNHSTPCQWNGKTYTHHGYILVVICIAEVPEVLMYNRPIKLKKISSIDEGLIF</sequence>
<name>L8WNV8_THACA</name>
<dbReference type="AlphaFoldDB" id="L8WNV8"/>
<dbReference type="HOGENOM" id="CLU_2639798_0_0_1"/>
<evidence type="ECO:0000313" key="1">
    <source>
        <dbReference type="EMBL" id="ELU39670.1"/>
    </source>
</evidence>
<protein>
    <submittedName>
        <fullName evidence="1">Uncharacterized protein</fullName>
    </submittedName>
</protein>
<gene>
    <name evidence="1" type="ORF">AG1IA_06295</name>
</gene>
<proteinExistence type="predicted"/>
<accession>L8WNV8</accession>
<dbReference type="EMBL" id="AFRT01001665">
    <property type="protein sequence ID" value="ELU39670.1"/>
    <property type="molecule type" value="Genomic_DNA"/>
</dbReference>
<organism evidence="1 2">
    <name type="scientific">Thanatephorus cucumeris (strain AG1-IA)</name>
    <name type="common">Rice sheath blight fungus</name>
    <name type="synonym">Rhizoctonia solani</name>
    <dbReference type="NCBI Taxonomy" id="983506"/>
    <lineage>
        <taxon>Eukaryota</taxon>
        <taxon>Fungi</taxon>
        <taxon>Dikarya</taxon>
        <taxon>Basidiomycota</taxon>
        <taxon>Agaricomycotina</taxon>
        <taxon>Agaricomycetes</taxon>
        <taxon>Cantharellales</taxon>
        <taxon>Ceratobasidiaceae</taxon>
        <taxon>Rhizoctonia</taxon>
        <taxon>Rhizoctonia solani AG-1</taxon>
    </lineage>
</organism>